<dbReference type="KEGG" id="hbe:BEI_0488"/>
<evidence type="ECO:0000256" key="1">
    <source>
        <dbReference type="SAM" id="MobiDB-lite"/>
    </source>
</evidence>
<evidence type="ECO:0000313" key="2">
    <source>
        <dbReference type="EMBL" id="ATJ81475.1"/>
    </source>
</evidence>
<dbReference type="AlphaFoldDB" id="A0A291P3P1"/>
<dbReference type="Proteomes" id="UP000219993">
    <property type="component" value="Chromosome"/>
</dbReference>
<dbReference type="EMBL" id="CP021435">
    <property type="protein sequence ID" value="ATJ81475.1"/>
    <property type="molecule type" value="Genomic_DNA"/>
</dbReference>
<protein>
    <submittedName>
        <fullName evidence="2">Succinylglutamic semialdehyde dehydrogenase</fullName>
    </submittedName>
</protein>
<accession>A0A291P3P1</accession>
<proteinExistence type="predicted"/>
<reference evidence="2 3" key="1">
    <citation type="journal article" date="2017" name="Sci. Rep.">
        <title>Revealing the Saline Adaptation Strategies of the Halophilic Bacterium Halomonas beimenensis through High-throughput Omics and Transposon Mutagenesis Approaches.</title>
        <authorList>
            <person name="Chen Y.H."/>
            <person name="Lin S.S."/>
            <person name="Shyu Y.T."/>
        </authorList>
    </citation>
    <scope>NUCLEOTIDE SEQUENCE [LARGE SCALE GENOMIC DNA]</scope>
    <source>
        <strain evidence="2 3">NTU-111</strain>
    </source>
</reference>
<gene>
    <name evidence="2" type="ORF">BEI_0488</name>
</gene>
<keyword evidence="3" id="KW-1185">Reference proteome</keyword>
<sequence>MKATQRLLIGGQWQDGEAEGFAKQDPVSGDTLWQGNAASEA</sequence>
<evidence type="ECO:0000313" key="3">
    <source>
        <dbReference type="Proteomes" id="UP000219993"/>
    </source>
</evidence>
<feature type="compositionally biased region" description="Polar residues" evidence="1">
    <location>
        <begin position="31"/>
        <end position="41"/>
    </location>
</feature>
<organism evidence="2 3">
    <name type="scientific">Halomonas beimenensis</name>
    <dbReference type="NCBI Taxonomy" id="475662"/>
    <lineage>
        <taxon>Bacteria</taxon>
        <taxon>Pseudomonadati</taxon>
        <taxon>Pseudomonadota</taxon>
        <taxon>Gammaproteobacteria</taxon>
        <taxon>Oceanospirillales</taxon>
        <taxon>Halomonadaceae</taxon>
        <taxon>Halomonas</taxon>
    </lineage>
</organism>
<feature type="region of interest" description="Disordered" evidence="1">
    <location>
        <begin position="16"/>
        <end position="41"/>
    </location>
</feature>
<name>A0A291P3P1_9GAMM</name>